<reference evidence="4" key="1">
    <citation type="submission" date="2016-10" db="EMBL/GenBank/DDBJ databases">
        <authorList>
            <person name="Varghese N."/>
            <person name="Submissions S."/>
        </authorList>
    </citation>
    <scope>NUCLEOTIDE SEQUENCE [LARGE SCALE GENOMIC DNA]</scope>
    <source>
        <strain evidence="4">CGMCC 1.12041</strain>
    </source>
</reference>
<accession>A0A1I1UD03</accession>
<dbReference type="RefSeq" id="WP_091876514.1">
    <property type="nucleotide sequence ID" value="NZ_FOLD01000033.1"/>
</dbReference>
<dbReference type="PANTHER" id="PTHR32097:SF17">
    <property type="entry name" value="CAMP-BINDING PROTEIN 1-RELATED"/>
    <property type="match status" value="1"/>
</dbReference>
<gene>
    <name evidence="3" type="ORF">SAMN05216204_13321</name>
</gene>
<dbReference type="OrthoDB" id="5321109at2"/>
<evidence type="ECO:0000259" key="2">
    <source>
        <dbReference type="Pfam" id="PF02342"/>
    </source>
</evidence>
<dbReference type="GO" id="GO:0046690">
    <property type="term" value="P:response to tellurium ion"/>
    <property type="evidence" value="ECO:0007669"/>
    <property type="project" value="UniProtKB-KW"/>
</dbReference>
<protein>
    <submittedName>
        <fullName evidence="3">Tellurium resistance protein TerD</fullName>
    </submittedName>
</protein>
<dbReference type="Gene3D" id="2.60.60.30">
    <property type="entry name" value="sav2460 like domains"/>
    <property type="match status" value="1"/>
</dbReference>
<keyword evidence="4" id="KW-1185">Reference proteome</keyword>
<dbReference type="Pfam" id="PF02342">
    <property type="entry name" value="TerD"/>
    <property type="match status" value="1"/>
</dbReference>
<dbReference type="EMBL" id="FOLD01000033">
    <property type="protein sequence ID" value="SFD68629.1"/>
    <property type="molecule type" value="Genomic_DNA"/>
</dbReference>
<dbReference type="AlphaFoldDB" id="A0A1I1UD03"/>
<dbReference type="Proteomes" id="UP000198639">
    <property type="component" value="Unassembled WGS sequence"/>
</dbReference>
<evidence type="ECO:0000313" key="3">
    <source>
        <dbReference type="EMBL" id="SFD68629.1"/>
    </source>
</evidence>
<dbReference type="PANTHER" id="PTHR32097">
    <property type="entry name" value="CAMP-BINDING PROTEIN 1-RELATED"/>
    <property type="match status" value="1"/>
</dbReference>
<dbReference type="InterPro" id="IPR003325">
    <property type="entry name" value="TerD"/>
</dbReference>
<evidence type="ECO:0000313" key="4">
    <source>
        <dbReference type="Proteomes" id="UP000198639"/>
    </source>
</evidence>
<organism evidence="3 4">
    <name type="scientific">Massilia yuzhufengensis</name>
    <dbReference type="NCBI Taxonomy" id="1164594"/>
    <lineage>
        <taxon>Bacteria</taxon>
        <taxon>Pseudomonadati</taxon>
        <taxon>Pseudomonadota</taxon>
        <taxon>Betaproteobacteria</taxon>
        <taxon>Burkholderiales</taxon>
        <taxon>Oxalobacteraceae</taxon>
        <taxon>Telluria group</taxon>
        <taxon>Massilia</taxon>
    </lineage>
</organism>
<keyword evidence="1" id="KW-0778">Tellurium resistance</keyword>
<proteinExistence type="predicted"/>
<dbReference type="STRING" id="1164594.SAMN05216204_13321"/>
<feature type="domain" description="TerD" evidence="2">
    <location>
        <begin position="1"/>
        <end position="189"/>
    </location>
</feature>
<dbReference type="CDD" id="cd06974">
    <property type="entry name" value="TerD_like"/>
    <property type="match status" value="1"/>
</dbReference>
<sequence>MSTTLSTGHRINLEKSAPGLKRVRIGLGWKVNAAEGQAFDLDSSVFLCRKDESDHPVMISNAHFVYYNQTTSPDGAVVHSGDNRTGDKDGDDEVITVDLARVDPAVMELPIVVTIHDAEVRKQTFGRVTDAYVKVYNDETGDVIAEYDLDEDYSDKTALQFGSLYRKDGEWRFQAVGAGFKLNLATFIRKLGGTV</sequence>
<name>A0A1I1UD03_9BURK</name>
<dbReference type="InterPro" id="IPR051324">
    <property type="entry name" value="Stress/Tellurium_Resist"/>
</dbReference>
<evidence type="ECO:0000256" key="1">
    <source>
        <dbReference type="ARBA" id="ARBA00022686"/>
    </source>
</evidence>